<accession>A0ABT7HN35</accession>
<dbReference type="RefSeq" id="WP_284936968.1">
    <property type="nucleotide sequence ID" value="NZ_JANURM010000002.1"/>
</dbReference>
<dbReference type="Proteomes" id="UP001173801">
    <property type="component" value="Unassembled WGS sequence"/>
</dbReference>
<protein>
    <recommendedName>
        <fullName evidence="4">Methyl-accepting chemotaxis protein</fullName>
    </recommendedName>
</protein>
<evidence type="ECO:0000256" key="1">
    <source>
        <dbReference type="SAM" id="Phobius"/>
    </source>
</evidence>
<evidence type="ECO:0008006" key="4">
    <source>
        <dbReference type="Google" id="ProtNLM"/>
    </source>
</evidence>
<gene>
    <name evidence="2" type="ORF">NYG85_02860</name>
</gene>
<keyword evidence="1" id="KW-0472">Membrane</keyword>
<keyword evidence="1" id="KW-1133">Transmembrane helix</keyword>
<dbReference type="EMBL" id="JANURM010000002">
    <property type="protein sequence ID" value="MDL0088319.1"/>
    <property type="molecule type" value="Genomic_DNA"/>
</dbReference>
<evidence type="ECO:0000313" key="3">
    <source>
        <dbReference type="Proteomes" id="UP001173801"/>
    </source>
</evidence>
<evidence type="ECO:0000313" key="2">
    <source>
        <dbReference type="EMBL" id="MDL0088319.1"/>
    </source>
</evidence>
<sequence>MKIFKSKNFQHFLIGLCMALLPALGFVFFKIQSTSNELVIAGDKQLASYKLADELRQSSDDLTRLVRTFVATLGSDKSYEKQYNAVLAIRNGKLARPENYERVYWDFVAGGNLKPRPDTSEKISLKELMKKEGFTDDEFKKLSEAEGRSNTLVGLEVKAFEIIKSLNENPYINKDDTLKKALELVNGKEYHTQKAMIMQPLDEFFVLVEERTKLDVKSLKSKLDSLENLFIVLLVATIFAIGLLYYVNANVLKAVLGGKASELEGTIKELSNGNLAVQINAEKQSALGLLNVVASNLKTLISEIKQLSSENSSTAYELS</sequence>
<proteinExistence type="predicted"/>
<feature type="transmembrane region" description="Helical" evidence="1">
    <location>
        <begin position="229"/>
        <end position="247"/>
    </location>
</feature>
<reference evidence="2" key="2">
    <citation type="journal article" date="2023" name="Microorganisms">
        <title>Isolation and Genomic Characteristics of Cat-Borne Campylobacter felis sp. nov. and Sheep-Borne Campylobacter ovis sp. nov.</title>
        <authorList>
            <person name="Wang H."/>
            <person name="Li Y."/>
            <person name="Gu Y."/>
            <person name="Zhou G."/>
            <person name="Chen X."/>
            <person name="Zhang X."/>
            <person name="Shao Z."/>
            <person name="Zhang J."/>
            <person name="Zhang M."/>
        </authorList>
    </citation>
    <scope>NUCLEOTIDE SEQUENCE</scope>
    <source>
        <strain evidence="2">PS10</strain>
    </source>
</reference>
<organism evidence="2 3">
    <name type="scientific">Campylobacter gastrosuis</name>
    <dbReference type="NCBI Taxonomy" id="2974576"/>
    <lineage>
        <taxon>Bacteria</taxon>
        <taxon>Pseudomonadati</taxon>
        <taxon>Campylobacterota</taxon>
        <taxon>Epsilonproteobacteria</taxon>
        <taxon>Campylobacterales</taxon>
        <taxon>Campylobacteraceae</taxon>
        <taxon>Campylobacter</taxon>
    </lineage>
</organism>
<reference evidence="2" key="1">
    <citation type="submission" date="2022-08" db="EMBL/GenBank/DDBJ databases">
        <authorList>
            <person name="Wang H."/>
        </authorList>
    </citation>
    <scope>NUCLEOTIDE SEQUENCE</scope>
    <source>
        <strain evidence="2">PS10</strain>
    </source>
</reference>
<keyword evidence="3" id="KW-1185">Reference proteome</keyword>
<name>A0ABT7HN35_9BACT</name>
<comment type="caution">
    <text evidence="2">The sequence shown here is derived from an EMBL/GenBank/DDBJ whole genome shotgun (WGS) entry which is preliminary data.</text>
</comment>
<keyword evidence="1" id="KW-0812">Transmembrane</keyword>